<dbReference type="GO" id="GO:0043023">
    <property type="term" value="F:ribosomal large subunit binding"/>
    <property type="evidence" value="ECO:0007669"/>
    <property type="project" value="TreeGrafter"/>
</dbReference>
<dbReference type="InterPro" id="IPR004394">
    <property type="entry name" value="Iojap/RsfS/C7orf30"/>
</dbReference>
<dbReference type="NCBIfam" id="TIGR00090">
    <property type="entry name" value="rsfS_iojap_ybeB"/>
    <property type="match status" value="1"/>
</dbReference>
<dbReference type="EMBL" id="CAESAK010000087">
    <property type="protein sequence ID" value="CAB4338769.1"/>
    <property type="molecule type" value="Genomic_DNA"/>
</dbReference>
<dbReference type="AlphaFoldDB" id="A0A6J5ZDV2"/>
<dbReference type="Pfam" id="PF02410">
    <property type="entry name" value="RsfS"/>
    <property type="match status" value="1"/>
</dbReference>
<reference evidence="2" key="1">
    <citation type="submission" date="2020-05" db="EMBL/GenBank/DDBJ databases">
        <authorList>
            <person name="Chiriac C."/>
            <person name="Salcher M."/>
            <person name="Ghai R."/>
            <person name="Kavagutti S V."/>
        </authorList>
    </citation>
    <scope>NUCLEOTIDE SEQUENCE</scope>
</reference>
<sequence>MSASASVIAHTQIAAQAAADKFGTEMVALDLSEQAVLSEVFLIVTAANVRQVSAISDWVEEKLRLAGDKPLRREISEEWALLDYSDLVVHIQSQNLRSYYMIDRLWNDCPIIPLHIKEAGPEDEASNG</sequence>
<name>A0A6J5ZDV2_9ZZZZ</name>
<evidence type="ECO:0000256" key="1">
    <source>
        <dbReference type="ARBA" id="ARBA00010574"/>
    </source>
</evidence>
<protein>
    <submittedName>
        <fullName evidence="2">Unannotated protein</fullName>
    </submittedName>
</protein>
<dbReference type="PANTHER" id="PTHR21043">
    <property type="entry name" value="IOJAP SUPERFAMILY ORTHOLOG"/>
    <property type="match status" value="1"/>
</dbReference>
<proteinExistence type="inferred from homology"/>
<dbReference type="Gene3D" id="3.30.460.10">
    <property type="entry name" value="Beta Polymerase, domain 2"/>
    <property type="match status" value="1"/>
</dbReference>
<dbReference type="HAMAP" id="MF_01477">
    <property type="entry name" value="Iojap_RsfS"/>
    <property type="match status" value="1"/>
</dbReference>
<dbReference type="InterPro" id="IPR043519">
    <property type="entry name" value="NT_sf"/>
</dbReference>
<dbReference type="SUPFAM" id="SSF81301">
    <property type="entry name" value="Nucleotidyltransferase"/>
    <property type="match status" value="1"/>
</dbReference>
<organism evidence="2">
    <name type="scientific">freshwater metagenome</name>
    <dbReference type="NCBI Taxonomy" id="449393"/>
    <lineage>
        <taxon>unclassified sequences</taxon>
        <taxon>metagenomes</taxon>
        <taxon>ecological metagenomes</taxon>
    </lineage>
</organism>
<accession>A0A6J5ZDV2</accession>
<dbReference type="GO" id="GO:0090071">
    <property type="term" value="P:negative regulation of ribosome biogenesis"/>
    <property type="evidence" value="ECO:0007669"/>
    <property type="project" value="TreeGrafter"/>
</dbReference>
<dbReference type="GO" id="GO:0017148">
    <property type="term" value="P:negative regulation of translation"/>
    <property type="evidence" value="ECO:0007669"/>
    <property type="project" value="TreeGrafter"/>
</dbReference>
<evidence type="ECO:0000313" key="2">
    <source>
        <dbReference type="EMBL" id="CAB4338769.1"/>
    </source>
</evidence>
<dbReference type="PANTHER" id="PTHR21043:SF0">
    <property type="entry name" value="MITOCHONDRIAL ASSEMBLY OF RIBOSOMAL LARGE SUBUNIT PROTEIN 1"/>
    <property type="match status" value="1"/>
</dbReference>
<gene>
    <name evidence="2" type="ORF">UFOPK3775_00746</name>
</gene>
<comment type="similarity">
    <text evidence="1">Belongs to the Iojap/RsfS family.</text>
</comment>